<name>A0A2K1QQH8_9PEZI</name>
<dbReference type="InParanoid" id="A0A2K1QQH8"/>
<reference evidence="3 4" key="1">
    <citation type="submission" date="2017-06" db="EMBL/GenBank/DDBJ databases">
        <title>Draft genome sequence of a variant of Elsinoe murrayae.</title>
        <authorList>
            <person name="Cheng Q."/>
        </authorList>
    </citation>
    <scope>NUCLEOTIDE SEQUENCE [LARGE SCALE GENOMIC DNA]</scope>
    <source>
        <strain evidence="3 4">CQ-2017a</strain>
    </source>
</reference>
<evidence type="ECO:0000313" key="4">
    <source>
        <dbReference type="Proteomes" id="UP000243797"/>
    </source>
</evidence>
<proteinExistence type="predicted"/>
<dbReference type="EMBL" id="NKHZ01000051">
    <property type="protein sequence ID" value="PNS17281.1"/>
    <property type="molecule type" value="Genomic_DNA"/>
</dbReference>
<dbReference type="AlphaFoldDB" id="A0A2K1QQH8"/>
<dbReference type="InterPro" id="IPR018959">
    <property type="entry name" value="DUF1989"/>
</dbReference>
<sequence length="309" mass="33891">MATSQPDRNAHDPSLCRQPQAPVPAYFPSPQASPSLYDPITSSPRRLLSSHPCPPRSGIAVRAPATSIIRISTPSGPQVCDLNLWSYPHVPERFWASRTRQLHASHLSTYDRLWSNLPYLRPLATIVTDSLAGYGVDKWGSRCHDLLGTRCDPYVNKLLSGTDYDFHCHSNLVRAVMPFGLAEADVHDVINLFQVTGLDEQGRYTMSASPARKGEMVELFAETDLLIAVSACPGGDLSNWGWGTEEEGEGMGDVCRDLLVEVFEVEDKKTLEGWREPERVAYKGMHGLAVPRGEGQGMISGSGQGQSTV</sequence>
<dbReference type="Pfam" id="PF09347">
    <property type="entry name" value="DUF1989"/>
    <property type="match status" value="1"/>
</dbReference>
<evidence type="ECO:0000313" key="3">
    <source>
        <dbReference type="EMBL" id="PNS17281.1"/>
    </source>
</evidence>
<keyword evidence="4" id="KW-1185">Reference proteome</keyword>
<dbReference type="Proteomes" id="UP000243797">
    <property type="component" value="Unassembled WGS sequence"/>
</dbReference>
<dbReference type="OrthoDB" id="504708at2759"/>
<dbReference type="STRING" id="2082308.A0A2K1QQH8"/>
<feature type="domain" description="DUF1989" evidence="2">
    <location>
        <begin position="53"/>
        <end position="226"/>
    </location>
</feature>
<evidence type="ECO:0000256" key="1">
    <source>
        <dbReference type="SAM" id="MobiDB-lite"/>
    </source>
</evidence>
<comment type="caution">
    <text evidence="3">The sequence shown here is derived from an EMBL/GenBank/DDBJ whole genome shotgun (WGS) entry which is preliminary data.</text>
</comment>
<accession>A0A2K1QQH8</accession>
<protein>
    <recommendedName>
        <fullName evidence="2">DUF1989 domain-containing protein</fullName>
    </recommendedName>
</protein>
<gene>
    <name evidence="3" type="ORF">CAC42_6964</name>
</gene>
<evidence type="ECO:0000259" key="2">
    <source>
        <dbReference type="Pfam" id="PF09347"/>
    </source>
</evidence>
<dbReference type="PANTHER" id="PTHR31527">
    <property type="entry name" value="RE64534P"/>
    <property type="match status" value="1"/>
</dbReference>
<organism evidence="3 4">
    <name type="scientific">Sphaceloma murrayae</name>
    <dbReference type="NCBI Taxonomy" id="2082308"/>
    <lineage>
        <taxon>Eukaryota</taxon>
        <taxon>Fungi</taxon>
        <taxon>Dikarya</taxon>
        <taxon>Ascomycota</taxon>
        <taxon>Pezizomycotina</taxon>
        <taxon>Dothideomycetes</taxon>
        <taxon>Dothideomycetidae</taxon>
        <taxon>Myriangiales</taxon>
        <taxon>Elsinoaceae</taxon>
        <taxon>Sphaceloma</taxon>
    </lineage>
</organism>
<dbReference type="PANTHER" id="PTHR31527:SF0">
    <property type="entry name" value="RE64534P"/>
    <property type="match status" value="1"/>
</dbReference>
<feature type="region of interest" description="Disordered" evidence="1">
    <location>
        <begin position="1"/>
        <end position="50"/>
    </location>
</feature>
<feature type="compositionally biased region" description="Polar residues" evidence="1">
    <location>
        <begin position="30"/>
        <end position="44"/>
    </location>
</feature>